<dbReference type="EMBL" id="CAJJDM010000027">
    <property type="protein sequence ID" value="CAD8059155.1"/>
    <property type="molecule type" value="Genomic_DNA"/>
</dbReference>
<dbReference type="InterPro" id="IPR022764">
    <property type="entry name" value="Peptidase_S54_rhomboid_dom"/>
</dbReference>
<dbReference type="GO" id="GO:0016020">
    <property type="term" value="C:membrane"/>
    <property type="evidence" value="ECO:0007669"/>
    <property type="project" value="InterPro"/>
</dbReference>
<feature type="transmembrane region" description="Helical" evidence="1">
    <location>
        <begin position="21"/>
        <end position="42"/>
    </location>
</feature>
<keyword evidence="4" id="KW-1185">Reference proteome</keyword>
<dbReference type="Proteomes" id="UP000688137">
    <property type="component" value="Unassembled WGS sequence"/>
</dbReference>
<keyword evidence="1" id="KW-1133">Transmembrane helix</keyword>
<feature type="transmembrane region" description="Helical" evidence="1">
    <location>
        <begin position="57"/>
        <end position="77"/>
    </location>
</feature>
<gene>
    <name evidence="3" type="ORF">PPRIM_AZ9-3.1.T0280259</name>
</gene>
<evidence type="ECO:0000259" key="2">
    <source>
        <dbReference type="Pfam" id="PF01694"/>
    </source>
</evidence>
<organism evidence="3 4">
    <name type="scientific">Paramecium primaurelia</name>
    <dbReference type="NCBI Taxonomy" id="5886"/>
    <lineage>
        <taxon>Eukaryota</taxon>
        <taxon>Sar</taxon>
        <taxon>Alveolata</taxon>
        <taxon>Ciliophora</taxon>
        <taxon>Intramacronucleata</taxon>
        <taxon>Oligohymenophorea</taxon>
        <taxon>Peniculida</taxon>
        <taxon>Parameciidae</taxon>
        <taxon>Paramecium</taxon>
    </lineage>
</organism>
<dbReference type="OMA" id="EEMLIAN"/>
<dbReference type="GO" id="GO:0004252">
    <property type="term" value="F:serine-type endopeptidase activity"/>
    <property type="evidence" value="ECO:0007669"/>
    <property type="project" value="InterPro"/>
</dbReference>
<keyword evidence="1" id="KW-0812">Transmembrane</keyword>
<comment type="caution">
    <text evidence="3">The sequence shown here is derived from an EMBL/GenBank/DDBJ whole genome shotgun (WGS) entry which is preliminary data.</text>
</comment>
<protein>
    <recommendedName>
        <fullName evidence="2">Peptidase S54 rhomboid domain-containing protein</fullName>
    </recommendedName>
</protein>
<evidence type="ECO:0000313" key="4">
    <source>
        <dbReference type="Proteomes" id="UP000688137"/>
    </source>
</evidence>
<evidence type="ECO:0000256" key="1">
    <source>
        <dbReference type="SAM" id="Phobius"/>
    </source>
</evidence>
<dbReference type="AlphaFoldDB" id="A0A8S1KZB4"/>
<sequence>MNIPKKTIFQYEIWRILIPQFFHGNLLNLSVSLLGFMCFAIQTEKKVGSVQFFFDLFIKNLIIQIIFLSFCFGFSYLDEEMLIANSFGFWNLSFIYQMRRALNDEEETKKFLCFSFNLPQKYFPALFFLTMNFIRFPRLDLVGATIFSFIENQFCDGFSFRLTTAFQKKCENSFPFKYFSNRLDFFIAEQIDESFDSKKQSSSVEFGIISTIETKPKQEKSN</sequence>
<accession>A0A8S1KZB4</accession>
<proteinExistence type="predicted"/>
<evidence type="ECO:0000313" key="3">
    <source>
        <dbReference type="EMBL" id="CAD8059155.1"/>
    </source>
</evidence>
<feature type="domain" description="Peptidase S54 rhomboid" evidence="2">
    <location>
        <begin position="12"/>
        <end position="68"/>
    </location>
</feature>
<keyword evidence="1" id="KW-0472">Membrane</keyword>
<reference evidence="3" key="1">
    <citation type="submission" date="2021-01" db="EMBL/GenBank/DDBJ databases">
        <authorList>
            <consortium name="Genoscope - CEA"/>
            <person name="William W."/>
        </authorList>
    </citation>
    <scope>NUCLEOTIDE SEQUENCE</scope>
</reference>
<dbReference type="Pfam" id="PF01694">
    <property type="entry name" value="Rhomboid"/>
    <property type="match status" value="1"/>
</dbReference>
<name>A0A8S1KZB4_PARPR</name>